<keyword evidence="1" id="KW-0862">Zinc</keyword>
<dbReference type="AlphaFoldDB" id="A0A9Q1BBF6"/>
<keyword evidence="1" id="KW-0479">Metal-binding</keyword>
<dbReference type="InterPro" id="IPR013087">
    <property type="entry name" value="Znf_C2H2_type"/>
</dbReference>
<feature type="domain" description="C2H2-type" evidence="3">
    <location>
        <begin position="3"/>
        <end position="30"/>
    </location>
</feature>
<feature type="compositionally biased region" description="Polar residues" evidence="2">
    <location>
        <begin position="85"/>
        <end position="96"/>
    </location>
</feature>
<sequence>MVHACDLCDKVFLRKDALSRHVKTHDNEERRSRKRPSSNSLCVEACPGAESKRERQWSSEDEPLPKRERTTERQFHQRDTGFASKPNNSSQSTTITDNKDAQRGSTDFLTNQQPSVSETGIFADPGVSSTDHEPTVSEHQSTKPTLTWHEEPVICPENVTLPDPFGLAEHCDTHDLHKLYKKYWRDIRTRFQMRGRLRNTYNFRSHTYTIEEVMGAAKQIFEKQETAFKINVGFGFFLRNVETCQLQYYYASNNTQLLPEPMLVTGQSSFTKFLNALSSRDPADHVRLARPNSKWVVEMVTNATFYVFKLRDHPIGGATRLPEFITNNKAVVSLERDRHNNNRYEDNLCLFRCLALHKGASVKTLEKKSRKLYEQMYSVKPKTFKGVPLSKLHDVETFFQLNIVVYELIQPRENPE</sequence>
<feature type="region of interest" description="Disordered" evidence="2">
    <location>
        <begin position="22"/>
        <end position="120"/>
    </location>
</feature>
<feature type="compositionally biased region" description="Basic and acidic residues" evidence="2">
    <location>
        <begin position="22"/>
        <end position="31"/>
    </location>
</feature>
<feature type="compositionally biased region" description="Basic and acidic residues" evidence="2">
    <location>
        <begin position="50"/>
        <end position="79"/>
    </location>
</feature>
<dbReference type="GO" id="GO:0008270">
    <property type="term" value="F:zinc ion binding"/>
    <property type="evidence" value="ECO:0007669"/>
    <property type="project" value="UniProtKB-KW"/>
</dbReference>
<evidence type="ECO:0000313" key="5">
    <source>
        <dbReference type="Proteomes" id="UP001152320"/>
    </source>
</evidence>
<evidence type="ECO:0000256" key="2">
    <source>
        <dbReference type="SAM" id="MobiDB-lite"/>
    </source>
</evidence>
<dbReference type="OrthoDB" id="5988713at2759"/>
<accession>A0A9Q1BBF6</accession>
<dbReference type="SMART" id="SM00355">
    <property type="entry name" value="ZnF_C2H2"/>
    <property type="match status" value="2"/>
</dbReference>
<organism evidence="4 5">
    <name type="scientific">Holothuria leucospilota</name>
    <name type="common">Black long sea cucumber</name>
    <name type="synonym">Mertensiothuria leucospilota</name>
    <dbReference type="NCBI Taxonomy" id="206669"/>
    <lineage>
        <taxon>Eukaryota</taxon>
        <taxon>Metazoa</taxon>
        <taxon>Echinodermata</taxon>
        <taxon>Eleutherozoa</taxon>
        <taxon>Echinozoa</taxon>
        <taxon>Holothuroidea</taxon>
        <taxon>Aspidochirotacea</taxon>
        <taxon>Aspidochirotida</taxon>
        <taxon>Holothuriidae</taxon>
        <taxon>Holothuria</taxon>
    </lineage>
</organism>
<dbReference type="InterPro" id="IPR036236">
    <property type="entry name" value="Znf_C2H2_sf"/>
</dbReference>
<dbReference type="SUPFAM" id="SSF57667">
    <property type="entry name" value="beta-beta-alpha zinc fingers"/>
    <property type="match status" value="1"/>
</dbReference>
<evidence type="ECO:0000256" key="1">
    <source>
        <dbReference type="PROSITE-ProRule" id="PRU00042"/>
    </source>
</evidence>
<evidence type="ECO:0000259" key="3">
    <source>
        <dbReference type="PROSITE" id="PS50157"/>
    </source>
</evidence>
<dbReference type="EMBL" id="JAIZAY010000136">
    <property type="protein sequence ID" value="KAJ8018934.1"/>
    <property type="molecule type" value="Genomic_DNA"/>
</dbReference>
<evidence type="ECO:0000313" key="4">
    <source>
        <dbReference type="EMBL" id="KAJ8018934.1"/>
    </source>
</evidence>
<keyword evidence="5" id="KW-1185">Reference proteome</keyword>
<dbReference type="Proteomes" id="UP001152320">
    <property type="component" value="Unassembled WGS sequence"/>
</dbReference>
<reference evidence="4" key="1">
    <citation type="submission" date="2021-10" db="EMBL/GenBank/DDBJ databases">
        <title>Tropical sea cucumber genome reveals ecological adaptation and Cuvierian tubules defense mechanism.</title>
        <authorList>
            <person name="Chen T."/>
        </authorList>
    </citation>
    <scope>NUCLEOTIDE SEQUENCE</scope>
    <source>
        <strain evidence="4">Nanhai2018</strain>
        <tissue evidence="4">Muscle</tissue>
    </source>
</reference>
<feature type="region of interest" description="Disordered" evidence="2">
    <location>
        <begin position="126"/>
        <end position="145"/>
    </location>
</feature>
<protein>
    <recommendedName>
        <fullName evidence="3">C2H2-type domain-containing protein</fullName>
    </recommendedName>
</protein>
<dbReference type="PROSITE" id="PS50157">
    <property type="entry name" value="ZINC_FINGER_C2H2_2"/>
    <property type="match status" value="1"/>
</dbReference>
<comment type="caution">
    <text evidence="4">The sequence shown here is derived from an EMBL/GenBank/DDBJ whole genome shotgun (WGS) entry which is preliminary data.</text>
</comment>
<proteinExistence type="predicted"/>
<dbReference type="PROSITE" id="PS00028">
    <property type="entry name" value="ZINC_FINGER_C2H2_1"/>
    <property type="match status" value="1"/>
</dbReference>
<feature type="compositionally biased region" description="Polar residues" evidence="2">
    <location>
        <begin position="103"/>
        <end position="118"/>
    </location>
</feature>
<name>A0A9Q1BBF6_HOLLE</name>
<dbReference type="Gene3D" id="3.30.160.60">
    <property type="entry name" value="Classic Zinc Finger"/>
    <property type="match status" value="1"/>
</dbReference>
<gene>
    <name evidence="4" type="ORF">HOLleu_42799</name>
</gene>
<keyword evidence="1" id="KW-0863">Zinc-finger</keyword>